<dbReference type="Proteomes" id="UP001055811">
    <property type="component" value="Linkage Group LG08"/>
</dbReference>
<sequence length="210" mass="22437">MVGNIDANGGEGSTSHPPSIPPLSPLSPLPSSVTASHDIPVGHFGTGEGIICPPTVKTSIIACNGSENENTVGDFIHLNNENPSQPDNHNADVVTIAEGIEANNITGTTDDVVVSDFVNPKTQELKKQLKATLLNSPTSIRIKTEVSDNSDIKKVKPQVVVEENEKKAVENDKAKSLNNSRSLGQLKKQLKAILIKYNMDANKDDEVNIL</sequence>
<evidence type="ECO:0000313" key="1">
    <source>
        <dbReference type="EMBL" id="KAI3698705.1"/>
    </source>
</evidence>
<name>A0ACB8ZM10_CICIN</name>
<gene>
    <name evidence="1" type="ORF">L2E82_42448</name>
</gene>
<keyword evidence="2" id="KW-1185">Reference proteome</keyword>
<reference evidence="2" key="1">
    <citation type="journal article" date="2022" name="Mol. Ecol. Resour.">
        <title>The genomes of chicory, endive, great burdock and yacon provide insights into Asteraceae palaeo-polyploidization history and plant inulin production.</title>
        <authorList>
            <person name="Fan W."/>
            <person name="Wang S."/>
            <person name="Wang H."/>
            <person name="Wang A."/>
            <person name="Jiang F."/>
            <person name="Liu H."/>
            <person name="Zhao H."/>
            <person name="Xu D."/>
            <person name="Zhang Y."/>
        </authorList>
    </citation>
    <scope>NUCLEOTIDE SEQUENCE [LARGE SCALE GENOMIC DNA]</scope>
    <source>
        <strain evidence="2">cv. Punajuju</strain>
    </source>
</reference>
<proteinExistence type="predicted"/>
<reference evidence="1 2" key="2">
    <citation type="journal article" date="2022" name="Mol. Ecol. Resour.">
        <title>The genomes of chicory, endive, great burdock and yacon provide insights into Asteraceae paleo-polyploidization history and plant inulin production.</title>
        <authorList>
            <person name="Fan W."/>
            <person name="Wang S."/>
            <person name="Wang H."/>
            <person name="Wang A."/>
            <person name="Jiang F."/>
            <person name="Liu H."/>
            <person name="Zhao H."/>
            <person name="Xu D."/>
            <person name="Zhang Y."/>
        </authorList>
    </citation>
    <scope>NUCLEOTIDE SEQUENCE [LARGE SCALE GENOMIC DNA]</scope>
    <source>
        <strain evidence="2">cv. Punajuju</strain>
        <tissue evidence="1">Leaves</tissue>
    </source>
</reference>
<evidence type="ECO:0000313" key="2">
    <source>
        <dbReference type="Proteomes" id="UP001055811"/>
    </source>
</evidence>
<organism evidence="1 2">
    <name type="scientific">Cichorium intybus</name>
    <name type="common">Chicory</name>
    <dbReference type="NCBI Taxonomy" id="13427"/>
    <lineage>
        <taxon>Eukaryota</taxon>
        <taxon>Viridiplantae</taxon>
        <taxon>Streptophyta</taxon>
        <taxon>Embryophyta</taxon>
        <taxon>Tracheophyta</taxon>
        <taxon>Spermatophyta</taxon>
        <taxon>Magnoliopsida</taxon>
        <taxon>eudicotyledons</taxon>
        <taxon>Gunneridae</taxon>
        <taxon>Pentapetalae</taxon>
        <taxon>asterids</taxon>
        <taxon>campanulids</taxon>
        <taxon>Asterales</taxon>
        <taxon>Asteraceae</taxon>
        <taxon>Cichorioideae</taxon>
        <taxon>Cichorieae</taxon>
        <taxon>Cichoriinae</taxon>
        <taxon>Cichorium</taxon>
    </lineage>
</organism>
<accession>A0ACB8ZM10</accession>
<comment type="caution">
    <text evidence="1">The sequence shown here is derived from an EMBL/GenBank/DDBJ whole genome shotgun (WGS) entry which is preliminary data.</text>
</comment>
<protein>
    <submittedName>
        <fullName evidence="1">Uncharacterized protein</fullName>
    </submittedName>
</protein>
<dbReference type="EMBL" id="CM042016">
    <property type="protein sequence ID" value="KAI3698705.1"/>
    <property type="molecule type" value="Genomic_DNA"/>
</dbReference>